<dbReference type="GO" id="GO:0003866">
    <property type="term" value="F:3-phosphoshikimate 1-carboxyvinyltransferase activity"/>
    <property type="evidence" value="ECO:0007669"/>
    <property type="project" value="UniProtKB-UniRule"/>
</dbReference>
<gene>
    <name evidence="7 9" type="primary">aroA</name>
    <name evidence="9" type="ORF">KIH39_17660</name>
</gene>
<feature type="binding site" evidence="7">
    <location>
        <position position="100"/>
    </location>
    <ligand>
        <name>phosphoenolpyruvate</name>
        <dbReference type="ChEBI" id="CHEBI:58702"/>
    </ligand>
</feature>
<dbReference type="CDD" id="cd01556">
    <property type="entry name" value="EPSP_synthase"/>
    <property type="match status" value="1"/>
</dbReference>
<name>A0A8E6B2K5_9BACT</name>
<dbReference type="GO" id="GO:0009073">
    <property type="term" value="P:aromatic amino acid family biosynthetic process"/>
    <property type="evidence" value="ECO:0007669"/>
    <property type="project" value="UniProtKB-KW"/>
</dbReference>
<feature type="binding site" evidence="7">
    <location>
        <position position="174"/>
    </location>
    <ligand>
        <name>3-phosphoshikimate</name>
        <dbReference type="ChEBI" id="CHEBI:145989"/>
    </ligand>
</feature>
<dbReference type="GO" id="GO:0008652">
    <property type="term" value="P:amino acid biosynthetic process"/>
    <property type="evidence" value="ECO:0007669"/>
    <property type="project" value="UniProtKB-KW"/>
</dbReference>
<feature type="binding site" evidence="7">
    <location>
        <position position="390"/>
    </location>
    <ligand>
        <name>phosphoenolpyruvate</name>
        <dbReference type="ChEBI" id="CHEBI:58702"/>
    </ligand>
</feature>
<feature type="binding site" evidence="7">
    <location>
        <position position="415"/>
    </location>
    <ligand>
        <name>phosphoenolpyruvate</name>
        <dbReference type="ChEBI" id="CHEBI:58702"/>
    </ligand>
</feature>
<evidence type="ECO:0000256" key="2">
    <source>
        <dbReference type="ARBA" id="ARBA00009948"/>
    </source>
</evidence>
<feature type="binding site" evidence="7">
    <location>
        <position position="128"/>
    </location>
    <ligand>
        <name>phosphoenolpyruvate</name>
        <dbReference type="ChEBI" id="CHEBI:58702"/>
    </ligand>
</feature>
<feature type="active site" description="Proton acceptor" evidence="7">
    <location>
        <position position="317"/>
    </location>
</feature>
<comment type="subunit">
    <text evidence="7">Monomer.</text>
</comment>
<feature type="domain" description="Enolpyruvate transferase" evidence="8">
    <location>
        <begin position="22"/>
        <end position="423"/>
    </location>
</feature>
<comment type="subcellular location">
    <subcellularLocation>
        <location evidence="7">Cytoplasm</location>
    </subcellularLocation>
</comment>
<feature type="binding site" evidence="7">
    <location>
        <position position="175"/>
    </location>
    <ligand>
        <name>3-phosphoshikimate</name>
        <dbReference type="ChEBI" id="CHEBI:145989"/>
    </ligand>
</feature>
<dbReference type="PANTHER" id="PTHR21090">
    <property type="entry name" value="AROM/DEHYDROQUINATE SYNTHASE"/>
    <property type="match status" value="1"/>
</dbReference>
<feature type="binding site" evidence="7">
    <location>
        <position position="348"/>
    </location>
    <ligand>
        <name>phosphoenolpyruvate</name>
        <dbReference type="ChEBI" id="CHEBI:58702"/>
    </ligand>
</feature>
<comment type="function">
    <text evidence="7">Catalyzes the transfer of the enolpyruvyl moiety of phosphoenolpyruvate (PEP) to the 5-hydroxyl of shikimate-3-phosphate (S3P) to produce enolpyruvyl shikimate-3-phosphate and inorganic phosphate.</text>
</comment>
<feature type="binding site" evidence="7">
    <location>
        <position position="30"/>
    </location>
    <ligand>
        <name>3-phosphoshikimate</name>
        <dbReference type="ChEBI" id="CHEBI:145989"/>
    </ligand>
</feature>
<dbReference type="KEGG" id="tsph:KIH39_17660"/>
<dbReference type="PANTHER" id="PTHR21090:SF5">
    <property type="entry name" value="PENTAFUNCTIONAL AROM POLYPEPTIDE"/>
    <property type="match status" value="1"/>
</dbReference>
<reference evidence="9" key="1">
    <citation type="submission" date="2021-05" db="EMBL/GenBank/DDBJ databases">
        <title>Complete genome sequence of the cellulolytic planctomycete Telmatocola sphagniphila SP2T and characterization of the first cellulase from planctomycetes.</title>
        <authorList>
            <person name="Rakitin A.L."/>
            <person name="Beletsky A.V."/>
            <person name="Naumoff D.G."/>
            <person name="Kulichevskaya I.S."/>
            <person name="Mardanov A.V."/>
            <person name="Ravin N.V."/>
            <person name="Dedysh S.N."/>
        </authorList>
    </citation>
    <scope>NUCLEOTIDE SEQUENCE</scope>
    <source>
        <strain evidence="9">SP2T</strain>
    </source>
</reference>
<evidence type="ECO:0000256" key="5">
    <source>
        <dbReference type="ARBA" id="ARBA00023141"/>
    </source>
</evidence>
<feature type="binding site" evidence="7">
    <location>
        <position position="317"/>
    </location>
    <ligand>
        <name>3-phosphoshikimate</name>
        <dbReference type="ChEBI" id="CHEBI:145989"/>
    </ligand>
</feature>
<dbReference type="NCBIfam" id="TIGR01356">
    <property type="entry name" value="aroA"/>
    <property type="match status" value="1"/>
</dbReference>
<evidence type="ECO:0000313" key="10">
    <source>
        <dbReference type="Proteomes" id="UP000676194"/>
    </source>
</evidence>
<keyword evidence="4 7" id="KW-0808">Transferase</keyword>
<feature type="binding site" evidence="7">
    <location>
        <position position="34"/>
    </location>
    <ligand>
        <name>3-phosphoshikimate</name>
        <dbReference type="ChEBI" id="CHEBI:145989"/>
    </ligand>
</feature>
<dbReference type="AlphaFoldDB" id="A0A8E6B2K5"/>
<dbReference type="EMBL" id="CP074694">
    <property type="protein sequence ID" value="QVL30672.1"/>
    <property type="molecule type" value="Genomic_DNA"/>
</dbReference>
<evidence type="ECO:0000256" key="1">
    <source>
        <dbReference type="ARBA" id="ARBA00004811"/>
    </source>
</evidence>
<dbReference type="UniPathway" id="UPA00053">
    <property type="reaction ID" value="UER00089"/>
</dbReference>
<comment type="pathway">
    <text evidence="1 7">Metabolic intermediate biosynthesis; chorismate biosynthesis; chorismate from D-erythrose 4-phosphate and phosphoenolpyruvate: step 6/7.</text>
</comment>
<dbReference type="Proteomes" id="UP000676194">
    <property type="component" value="Chromosome"/>
</dbReference>
<dbReference type="HAMAP" id="MF_00210">
    <property type="entry name" value="EPSP_synth"/>
    <property type="match status" value="1"/>
</dbReference>
<dbReference type="GO" id="GO:0005737">
    <property type="term" value="C:cytoplasm"/>
    <property type="evidence" value="ECO:0007669"/>
    <property type="project" value="UniProtKB-SubCell"/>
</dbReference>
<evidence type="ECO:0000259" key="8">
    <source>
        <dbReference type="Pfam" id="PF00275"/>
    </source>
</evidence>
<feature type="binding site" evidence="7">
    <location>
        <position position="202"/>
    </location>
    <ligand>
        <name>3-phosphoshikimate</name>
        <dbReference type="ChEBI" id="CHEBI:145989"/>
    </ligand>
</feature>
<evidence type="ECO:0000313" key="9">
    <source>
        <dbReference type="EMBL" id="QVL30672.1"/>
    </source>
</evidence>
<protein>
    <recommendedName>
        <fullName evidence="7">3-phosphoshikimate 1-carboxyvinyltransferase</fullName>
        <ecNumber evidence="7">2.5.1.19</ecNumber>
    </recommendedName>
    <alternativeName>
        <fullName evidence="7">5-enolpyruvylshikimate-3-phosphate synthase</fullName>
        <shortName evidence="7">EPSP synthase</shortName>
        <shortName evidence="7">EPSPS</shortName>
    </alternativeName>
</protein>
<comment type="catalytic activity">
    <reaction evidence="6">
        <text>3-phosphoshikimate + phosphoenolpyruvate = 5-O-(1-carboxyvinyl)-3-phosphoshikimate + phosphate</text>
        <dbReference type="Rhea" id="RHEA:21256"/>
        <dbReference type="ChEBI" id="CHEBI:43474"/>
        <dbReference type="ChEBI" id="CHEBI:57701"/>
        <dbReference type="ChEBI" id="CHEBI:58702"/>
        <dbReference type="ChEBI" id="CHEBI:145989"/>
        <dbReference type="EC" id="2.5.1.19"/>
    </reaction>
    <physiologicalReaction direction="left-to-right" evidence="6">
        <dbReference type="Rhea" id="RHEA:21257"/>
    </physiologicalReaction>
</comment>
<feature type="binding site" evidence="7">
    <location>
        <position position="344"/>
    </location>
    <ligand>
        <name>3-phosphoshikimate</name>
        <dbReference type="ChEBI" id="CHEBI:145989"/>
    </ligand>
</feature>
<dbReference type="InterPro" id="IPR013792">
    <property type="entry name" value="RNA3'P_cycl/enolpyr_Trfase_a/b"/>
</dbReference>
<evidence type="ECO:0000256" key="3">
    <source>
        <dbReference type="ARBA" id="ARBA00022605"/>
    </source>
</evidence>
<dbReference type="PROSITE" id="PS00104">
    <property type="entry name" value="EPSP_SYNTHASE_1"/>
    <property type="match status" value="1"/>
</dbReference>
<dbReference type="PROSITE" id="PS00885">
    <property type="entry name" value="EPSP_SYNTHASE_2"/>
    <property type="match status" value="1"/>
</dbReference>
<organism evidence="9 10">
    <name type="scientific">Telmatocola sphagniphila</name>
    <dbReference type="NCBI Taxonomy" id="1123043"/>
    <lineage>
        <taxon>Bacteria</taxon>
        <taxon>Pseudomonadati</taxon>
        <taxon>Planctomycetota</taxon>
        <taxon>Planctomycetia</taxon>
        <taxon>Gemmatales</taxon>
        <taxon>Gemmataceae</taxon>
    </lineage>
</organism>
<comment type="similarity">
    <text evidence="2 7">Belongs to the EPSP synthase family.</text>
</comment>
<feature type="binding site" evidence="7">
    <location>
        <position position="176"/>
    </location>
    <ligand>
        <name>phosphoenolpyruvate</name>
        <dbReference type="ChEBI" id="CHEBI:58702"/>
    </ligand>
</feature>
<dbReference type="InterPro" id="IPR001986">
    <property type="entry name" value="Enolpyruvate_Tfrase_dom"/>
</dbReference>
<accession>A0A8E6B2K5</accession>
<dbReference type="InterPro" id="IPR023193">
    <property type="entry name" value="EPSP_synthase_CS"/>
</dbReference>
<dbReference type="GO" id="GO:0009423">
    <property type="term" value="P:chorismate biosynthetic process"/>
    <property type="evidence" value="ECO:0007669"/>
    <property type="project" value="UniProtKB-UniRule"/>
</dbReference>
<dbReference type="RefSeq" id="WP_213494545.1">
    <property type="nucleotide sequence ID" value="NZ_CP074694.1"/>
</dbReference>
<dbReference type="InterPro" id="IPR036968">
    <property type="entry name" value="Enolpyruvate_Tfrase_sf"/>
</dbReference>
<dbReference type="InterPro" id="IPR006264">
    <property type="entry name" value="EPSP_synthase"/>
</dbReference>
<feature type="binding site" evidence="7">
    <location>
        <position position="29"/>
    </location>
    <ligand>
        <name>phosphoenolpyruvate</name>
        <dbReference type="ChEBI" id="CHEBI:58702"/>
    </ligand>
</feature>
<keyword evidence="3 7" id="KW-0028">Amino-acid biosynthesis</keyword>
<proteinExistence type="inferred from homology"/>
<keyword evidence="10" id="KW-1185">Reference proteome</keyword>
<dbReference type="PIRSF" id="PIRSF000505">
    <property type="entry name" value="EPSPS"/>
    <property type="match status" value="1"/>
</dbReference>
<feature type="binding site" evidence="7">
    <location>
        <position position="176"/>
    </location>
    <ligand>
        <name>3-phosphoshikimate</name>
        <dbReference type="ChEBI" id="CHEBI:145989"/>
    </ligand>
</feature>
<keyword evidence="5 7" id="KW-0057">Aromatic amino acid biosynthesis</keyword>
<evidence type="ECO:0000256" key="7">
    <source>
        <dbReference type="HAMAP-Rule" id="MF_00210"/>
    </source>
</evidence>
<dbReference type="EC" id="2.5.1.19" evidence="7"/>
<keyword evidence="7" id="KW-0963">Cytoplasm</keyword>
<comment type="caution">
    <text evidence="7">Lacks conserved residue(s) required for the propagation of feature annotation.</text>
</comment>
<dbReference type="Gene3D" id="3.65.10.10">
    <property type="entry name" value="Enolpyruvate transferase domain"/>
    <property type="match status" value="2"/>
</dbReference>
<evidence type="ECO:0000256" key="6">
    <source>
        <dbReference type="ARBA" id="ARBA00044633"/>
    </source>
</evidence>
<dbReference type="Pfam" id="PF00275">
    <property type="entry name" value="EPSP_synthase"/>
    <property type="match status" value="1"/>
</dbReference>
<sequence length="430" mass="47155">MSEFVYPQALDIRPLHHPAKLTLRVPGSKSITNRALILAALSGDCAVTNALRSEDTEVMVDSLQKLRYLVETDWPVNRISVKSTADSLKKDAELFIGNSGTSMRFLTALCSLGQGRFRLDGIARMRERPIQDLLDCLKQLNVDAVSETQSGCPPVLLNARGLKGGHAKLNAELSSQFVSALLMVLPFAQGDSILELEGEIVSEPYIQMTVAMLQQNGIQIDTSTSGRFGIPGNQKLNCQVIDVEPDASSASYFFAAAAITGGTVRVEGLNEQSLQGDIKFADALAEMGCQVEKDPAGITVTGGKLHGIDIDMNAISDTVMTLAVVACYADKETEIRNVEHIRHKETDRIEAIGNELRRAGVEVEIWKEGLTIYPVEKFRATRFNTYNDHRMAMSLALLGLRSPGMRIKNPGCVAKTYPGFWQDFEKLYTE</sequence>
<feature type="binding site" evidence="7">
    <location>
        <position position="29"/>
    </location>
    <ligand>
        <name>3-phosphoshikimate</name>
        <dbReference type="ChEBI" id="CHEBI:145989"/>
    </ligand>
</feature>
<evidence type="ECO:0000256" key="4">
    <source>
        <dbReference type="ARBA" id="ARBA00022679"/>
    </source>
</evidence>
<dbReference type="SUPFAM" id="SSF55205">
    <property type="entry name" value="EPT/RTPC-like"/>
    <property type="match status" value="1"/>
</dbReference>